<feature type="domain" description="Xylose isomerase-like TIM barrel" evidence="1">
    <location>
        <begin position="23"/>
        <end position="246"/>
    </location>
</feature>
<dbReference type="Proteomes" id="UP000216207">
    <property type="component" value="Unassembled WGS sequence"/>
</dbReference>
<dbReference type="InterPro" id="IPR013022">
    <property type="entry name" value="Xyl_isomerase-like_TIM-brl"/>
</dbReference>
<sequence length="248" mass="28134">MARIGLQLYSVKERCAADFFGTLDEVARSGYEGVEFAGYFGKSSKELKKRLADNQLVAAGSHISIEQLTGQLDEVIAYASEIESPYIICPGLPESYRDSADAYKRTGELLTKIGEKAAAANIAFGYHNHDIELTQFEGEYGLDLLFAAADPRYLFMELDTFWLEATGQKSIDWIHRYKDRIKILHMKDMNNLQELRNVEVGSGIMDFHGIHTAAKQHGVDWYTVEQEQFDKDEFDSIKESAQFLHSLR</sequence>
<reference evidence="2 3" key="1">
    <citation type="submission" date="2017-07" db="EMBL/GenBank/DDBJ databases">
        <title>Isolation and whole genome analysis of endospore-forming bacteria from heroin.</title>
        <authorList>
            <person name="Kalinowski J."/>
            <person name="Ahrens B."/>
            <person name="Al-Dilaimi A."/>
            <person name="Winkler A."/>
            <person name="Wibberg D."/>
            <person name="Schleenbecker U."/>
            <person name="Ruckert C."/>
            <person name="Wolfel R."/>
            <person name="Grass G."/>
        </authorList>
    </citation>
    <scope>NUCLEOTIDE SEQUENCE [LARGE SCALE GENOMIC DNA]</scope>
    <source>
        <strain evidence="2 3">7539</strain>
    </source>
</reference>
<dbReference type="PANTHER" id="PTHR12110:SF41">
    <property type="entry name" value="INOSOSE DEHYDRATASE"/>
    <property type="match status" value="1"/>
</dbReference>
<dbReference type="Pfam" id="PF01261">
    <property type="entry name" value="AP_endonuc_2"/>
    <property type="match status" value="1"/>
</dbReference>
<protein>
    <recommendedName>
        <fullName evidence="1">Xylose isomerase-like TIM barrel domain-containing protein</fullName>
    </recommendedName>
</protein>
<dbReference type="RefSeq" id="WP_095326401.1">
    <property type="nucleotide sequence ID" value="NZ_NPCC01000009.1"/>
</dbReference>
<dbReference type="PANTHER" id="PTHR12110">
    <property type="entry name" value="HYDROXYPYRUVATE ISOMERASE"/>
    <property type="match status" value="1"/>
</dbReference>
<dbReference type="Gene3D" id="3.20.20.150">
    <property type="entry name" value="Divalent-metal-dependent TIM barrel enzymes"/>
    <property type="match status" value="1"/>
</dbReference>
<evidence type="ECO:0000313" key="3">
    <source>
        <dbReference type="Proteomes" id="UP000216207"/>
    </source>
</evidence>
<evidence type="ECO:0000313" key="2">
    <source>
        <dbReference type="EMBL" id="PAE89273.1"/>
    </source>
</evidence>
<evidence type="ECO:0000259" key="1">
    <source>
        <dbReference type="Pfam" id="PF01261"/>
    </source>
</evidence>
<dbReference type="EMBL" id="NPCC01000009">
    <property type="protein sequence ID" value="PAE89273.1"/>
    <property type="molecule type" value="Genomic_DNA"/>
</dbReference>
<dbReference type="SUPFAM" id="SSF51658">
    <property type="entry name" value="Xylose isomerase-like"/>
    <property type="match status" value="1"/>
</dbReference>
<dbReference type="InterPro" id="IPR036237">
    <property type="entry name" value="Xyl_isomerase-like_sf"/>
</dbReference>
<comment type="caution">
    <text evidence="2">The sequence shown here is derived from an EMBL/GenBank/DDBJ whole genome shotgun (WGS) entry which is preliminary data.</text>
</comment>
<organism evidence="2 3">
    <name type="scientific">Shouchella clausii</name>
    <name type="common">Alkalihalobacillus clausii</name>
    <dbReference type="NCBI Taxonomy" id="79880"/>
    <lineage>
        <taxon>Bacteria</taxon>
        <taxon>Bacillati</taxon>
        <taxon>Bacillota</taxon>
        <taxon>Bacilli</taxon>
        <taxon>Bacillales</taxon>
        <taxon>Bacillaceae</taxon>
        <taxon>Shouchella</taxon>
    </lineage>
</organism>
<dbReference type="AlphaFoldDB" id="A0A268P0K7"/>
<name>A0A268P0K7_SHOCL</name>
<gene>
    <name evidence="2" type="ORF">CHH72_08255</name>
</gene>
<accession>A0A268P0K7</accession>
<dbReference type="InterPro" id="IPR050312">
    <property type="entry name" value="IolE/XylAMocC-like"/>
</dbReference>
<proteinExistence type="predicted"/>